<proteinExistence type="predicted"/>
<protein>
    <submittedName>
        <fullName evidence="1">Uncharacterized protein</fullName>
    </submittedName>
</protein>
<reference evidence="1" key="1">
    <citation type="submission" date="2018-02" db="EMBL/GenBank/DDBJ databases">
        <title>Rhizophora mucronata_Transcriptome.</title>
        <authorList>
            <person name="Meera S.P."/>
            <person name="Sreeshan A."/>
            <person name="Augustine A."/>
        </authorList>
    </citation>
    <scope>NUCLEOTIDE SEQUENCE</scope>
    <source>
        <tissue evidence="1">Leaf</tissue>
    </source>
</reference>
<sequence>MGFHFLSLLCFSSFPFGIIVQTIGHNGLII</sequence>
<dbReference type="AlphaFoldDB" id="A0A2P2NXG1"/>
<name>A0A2P2NXG1_RHIMU</name>
<organism evidence="1">
    <name type="scientific">Rhizophora mucronata</name>
    <name type="common">Asiatic mangrove</name>
    <dbReference type="NCBI Taxonomy" id="61149"/>
    <lineage>
        <taxon>Eukaryota</taxon>
        <taxon>Viridiplantae</taxon>
        <taxon>Streptophyta</taxon>
        <taxon>Embryophyta</taxon>
        <taxon>Tracheophyta</taxon>
        <taxon>Spermatophyta</taxon>
        <taxon>Magnoliopsida</taxon>
        <taxon>eudicotyledons</taxon>
        <taxon>Gunneridae</taxon>
        <taxon>Pentapetalae</taxon>
        <taxon>rosids</taxon>
        <taxon>fabids</taxon>
        <taxon>Malpighiales</taxon>
        <taxon>Rhizophoraceae</taxon>
        <taxon>Rhizophora</taxon>
    </lineage>
</organism>
<evidence type="ECO:0000313" key="1">
    <source>
        <dbReference type="EMBL" id="MBX47143.1"/>
    </source>
</evidence>
<accession>A0A2P2NXG1</accession>
<dbReference type="EMBL" id="GGEC01066659">
    <property type="protein sequence ID" value="MBX47143.1"/>
    <property type="molecule type" value="Transcribed_RNA"/>
</dbReference>